<evidence type="ECO:0000313" key="2">
    <source>
        <dbReference type="Proteomes" id="UP000655868"/>
    </source>
</evidence>
<dbReference type="Proteomes" id="UP000655868">
    <property type="component" value="Unassembled WGS sequence"/>
</dbReference>
<dbReference type="AlphaFoldDB" id="A0A934NN66"/>
<comment type="caution">
    <text evidence="1">The sequence shown here is derived from an EMBL/GenBank/DDBJ whole genome shotgun (WGS) entry which is preliminary data.</text>
</comment>
<dbReference type="InterPro" id="IPR047681">
    <property type="entry name" value="PPA1309-like"/>
</dbReference>
<proteinExistence type="predicted"/>
<dbReference type="EMBL" id="JAEMNV010000002">
    <property type="protein sequence ID" value="MBJ8338323.1"/>
    <property type="molecule type" value="Genomic_DNA"/>
</dbReference>
<accession>A0A934NN66</accession>
<protein>
    <submittedName>
        <fullName evidence="1">Uncharacterized protein</fullName>
    </submittedName>
</protein>
<dbReference type="NCBIfam" id="NF040618">
    <property type="entry name" value="PPA1309_fam"/>
    <property type="match status" value="1"/>
</dbReference>
<keyword evidence="2" id="KW-1185">Reference proteome</keyword>
<name>A0A934NN66_9NOCA</name>
<reference evidence="1" key="1">
    <citation type="submission" date="2020-12" db="EMBL/GenBank/DDBJ databases">
        <title>Antrihabitans popcorni sp. nov. and Antrihabitans auranticaus sp. nov., isolated from a larva cave.</title>
        <authorList>
            <person name="Lee S.D."/>
            <person name="Kim I.S."/>
        </authorList>
    </citation>
    <scope>NUCLEOTIDE SEQUENCE</scope>
    <source>
        <strain evidence="1">YC3-6</strain>
    </source>
</reference>
<organism evidence="1 2">
    <name type="scientific">Antrihabitans stalagmiti</name>
    <dbReference type="NCBI Taxonomy" id="2799499"/>
    <lineage>
        <taxon>Bacteria</taxon>
        <taxon>Bacillati</taxon>
        <taxon>Actinomycetota</taxon>
        <taxon>Actinomycetes</taxon>
        <taxon>Mycobacteriales</taxon>
        <taxon>Nocardiaceae</taxon>
        <taxon>Antrihabitans</taxon>
    </lineage>
</organism>
<sequence length="195" mass="21021">MTQFGPTEDDLARCLREVAEHVDARGWDQPPHLFALVPTADLIAAEPALHDQLADGPSITPIEQEAMPHDIDGGSRALDEFLATTTWPPAVVGCVLAQEIVVLPPEAETDLDEALAPLLADRDAADEAARAAAEAHPERRAGRLFAAVLRDGQSLALLQLRPDEEDESYGDLELLTYPDLAPNIVEALHATLESE</sequence>
<gene>
    <name evidence="1" type="ORF">JGU71_05465</name>
</gene>
<evidence type="ECO:0000313" key="1">
    <source>
        <dbReference type="EMBL" id="MBJ8338323.1"/>
    </source>
</evidence>
<dbReference type="RefSeq" id="WP_199703032.1">
    <property type="nucleotide sequence ID" value="NZ_JAEMNV010000002.1"/>
</dbReference>